<dbReference type="EMBL" id="JAUEOZ010000002">
    <property type="protein sequence ID" value="MDN2483146.1"/>
    <property type="molecule type" value="Genomic_DNA"/>
</dbReference>
<dbReference type="Pfam" id="PF00691">
    <property type="entry name" value="OmpA"/>
    <property type="match status" value="1"/>
</dbReference>
<evidence type="ECO:0000256" key="2">
    <source>
        <dbReference type="ARBA" id="ARBA00023136"/>
    </source>
</evidence>
<protein>
    <submittedName>
        <fullName evidence="5">OmpA family protein</fullName>
    </submittedName>
</protein>
<sequence length="200" mass="22757">MRLTVLALLAGVMLAGCAQEPDITMTRHQIDDLRDDDGDGVINQRDLCSNTPSGTIVDNKGCTQWQTVNERKVITVNFDMARHDIRDDQIAALDAIYEYLFEHDNANVVLVGDTSPEGTEEYNHQLAQKRSNAIRQQLVARGIDDARISEQEYYQITTITEQMDERNRRTIAVIEHPTTEHQIAWDIFTSERIIEGARND</sequence>
<evidence type="ECO:0000256" key="3">
    <source>
        <dbReference type="PROSITE-ProRule" id="PRU00473"/>
    </source>
</evidence>
<evidence type="ECO:0000313" key="5">
    <source>
        <dbReference type="EMBL" id="MDN2483146.1"/>
    </source>
</evidence>
<dbReference type="PRINTS" id="PR01021">
    <property type="entry name" value="OMPADOMAIN"/>
</dbReference>
<dbReference type="CDD" id="cd07185">
    <property type="entry name" value="OmpA_C-like"/>
    <property type="match status" value="1"/>
</dbReference>
<accession>A0ABT7Y515</accession>
<keyword evidence="2 3" id="KW-0472">Membrane</keyword>
<comment type="caution">
    <text evidence="5">The sequence shown here is derived from an EMBL/GenBank/DDBJ whole genome shotgun (WGS) entry which is preliminary data.</text>
</comment>
<dbReference type="PROSITE" id="PS51123">
    <property type="entry name" value="OMPA_2"/>
    <property type="match status" value="1"/>
</dbReference>
<dbReference type="InterPro" id="IPR036737">
    <property type="entry name" value="OmpA-like_sf"/>
</dbReference>
<reference evidence="5" key="1">
    <citation type="submission" date="2024-05" db="EMBL/GenBank/DDBJ databases">
        <title>Genome Sequences of Four Agar- Degrading Marine Bacteria.</title>
        <authorList>
            <person name="Phillips E.K."/>
            <person name="Shaffer J.C."/>
            <person name="Henson M.W."/>
            <person name="Temperton B."/>
            <person name="Thrash C.J."/>
            <person name="Martin M.O."/>
        </authorList>
    </citation>
    <scope>NUCLEOTIDE SEQUENCE</scope>
    <source>
        <strain evidence="5">EKP203</strain>
    </source>
</reference>
<dbReference type="PROSITE" id="PS51257">
    <property type="entry name" value="PROKAR_LIPOPROTEIN"/>
    <property type="match status" value="1"/>
</dbReference>
<gene>
    <name evidence="5" type="ORF">QWJ08_17515</name>
</gene>
<feature type="domain" description="OmpA-like" evidence="4">
    <location>
        <begin position="65"/>
        <end position="178"/>
    </location>
</feature>
<dbReference type="Gene3D" id="3.30.1330.60">
    <property type="entry name" value="OmpA-like domain"/>
    <property type="match status" value="1"/>
</dbReference>
<comment type="subcellular location">
    <subcellularLocation>
        <location evidence="1">Membrane</location>
    </subcellularLocation>
</comment>
<dbReference type="InterPro" id="IPR006664">
    <property type="entry name" value="OMP_bac"/>
</dbReference>
<dbReference type="InterPro" id="IPR006665">
    <property type="entry name" value="OmpA-like"/>
</dbReference>
<evidence type="ECO:0000313" key="6">
    <source>
        <dbReference type="Proteomes" id="UP001169719"/>
    </source>
</evidence>
<keyword evidence="6" id="KW-1185">Reference proteome</keyword>
<proteinExistence type="predicted"/>
<dbReference type="RefSeq" id="WP_289963208.1">
    <property type="nucleotide sequence ID" value="NZ_JAUEOZ010000002.1"/>
</dbReference>
<evidence type="ECO:0000256" key="1">
    <source>
        <dbReference type="ARBA" id="ARBA00004370"/>
    </source>
</evidence>
<dbReference type="SUPFAM" id="SSF103088">
    <property type="entry name" value="OmpA-like"/>
    <property type="match status" value="1"/>
</dbReference>
<organism evidence="5 6">
    <name type="scientific">Vibrio agarivorans</name>
    <dbReference type="NCBI Taxonomy" id="153622"/>
    <lineage>
        <taxon>Bacteria</taxon>
        <taxon>Pseudomonadati</taxon>
        <taxon>Pseudomonadota</taxon>
        <taxon>Gammaproteobacteria</taxon>
        <taxon>Vibrionales</taxon>
        <taxon>Vibrionaceae</taxon>
        <taxon>Vibrio</taxon>
    </lineage>
</organism>
<evidence type="ECO:0000259" key="4">
    <source>
        <dbReference type="PROSITE" id="PS51123"/>
    </source>
</evidence>
<name>A0ABT7Y515_9VIBR</name>
<dbReference type="Proteomes" id="UP001169719">
    <property type="component" value="Unassembled WGS sequence"/>
</dbReference>